<dbReference type="InterPro" id="IPR020826">
    <property type="entry name" value="Transketolase_BS"/>
</dbReference>
<evidence type="ECO:0000256" key="3">
    <source>
        <dbReference type="ARBA" id="ARBA00011738"/>
    </source>
</evidence>
<dbReference type="Gene3D" id="3.40.50.970">
    <property type="match status" value="2"/>
</dbReference>
<proteinExistence type="inferred from homology"/>
<evidence type="ECO:0000259" key="12">
    <source>
        <dbReference type="SMART" id="SM00861"/>
    </source>
</evidence>
<keyword evidence="7 11" id="KW-0784">Thiamine biosynthesis</keyword>
<dbReference type="GO" id="GO:0030976">
    <property type="term" value="F:thiamine pyrophosphate binding"/>
    <property type="evidence" value="ECO:0007669"/>
    <property type="project" value="UniProtKB-UniRule"/>
</dbReference>
<feature type="binding site" evidence="11">
    <location>
        <position position="78"/>
    </location>
    <ligand>
        <name>thiamine diphosphate</name>
        <dbReference type="ChEBI" id="CHEBI:58937"/>
    </ligand>
</feature>
<comment type="catalytic activity">
    <reaction evidence="11">
        <text>D-glyceraldehyde 3-phosphate + pyruvate + H(+) = 1-deoxy-D-xylulose 5-phosphate + CO2</text>
        <dbReference type="Rhea" id="RHEA:12605"/>
        <dbReference type="ChEBI" id="CHEBI:15361"/>
        <dbReference type="ChEBI" id="CHEBI:15378"/>
        <dbReference type="ChEBI" id="CHEBI:16526"/>
        <dbReference type="ChEBI" id="CHEBI:57792"/>
        <dbReference type="ChEBI" id="CHEBI:59776"/>
        <dbReference type="EC" id="2.2.1.7"/>
    </reaction>
</comment>
<dbReference type="Proteomes" id="UP000251889">
    <property type="component" value="Unassembled WGS sequence"/>
</dbReference>
<evidence type="ECO:0000256" key="4">
    <source>
        <dbReference type="ARBA" id="ARBA00022679"/>
    </source>
</evidence>
<evidence type="ECO:0000256" key="6">
    <source>
        <dbReference type="ARBA" id="ARBA00022842"/>
    </source>
</evidence>
<comment type="function">
    <text evidence="10 11">Catalyzes the acyloin condensation reaction between C atoms 2 and 3 of pyruvate and glyceraldehyde 3-phosphate to yield 1-deoxy-D-xylulose-5-phosphate (DXP).</text>
</comment>
<dbReference type="GO" id="GO:0009228">
    <property type="term" value="P:thiamine biosynthetic process"/>
    <property type="evidence" value="ECO:0007669"/>
    <property type="project" value="UniProtKB-UniRule"/>
</dbReference>
<organism evidence="13 14">
    <name type="scientific">Pseudochryseolinea flava</name>
    <dbReference type="NCBI Taxonomy" id="2059302"/>
    <lineage>
        <taxon>Bacteria</taxon>
        <taxon>Pseudomonadati</taxon>
        <taxon>Bacteroidota</taxon>
        <taxon>Cytophagia</taxon>
        <taxon>Cytophagales</taxon>
        <taxon>Fulvivirgaceae</taxon>
        <taxon>Pseudochryseolinea</taxon>
    </lineage>
</organism>
<dbReference type="GO" id="GO:0019288">
    <property type="term" value="P:isopentenyl diphosphate biosynthetic process, methylerythritol 4-phosphate pathway"/>
    <property type="evidence" value="ECO:0007669"/>
    <property type="project" value="TreeGrafter"/>
</dbReference>
<feature type="domain" description="Transketolase-like pyrimidine-binding" evidence="12">
    <location>
        <begin position="327"/>
        <end position="493"/>
    </location>
</feature>
<dbReference type="OrthoDB" id="9803371at2"/>
<keyword evidence="6 11" id="KW-0460">Magnesium</keyword>
<dbReference type="Pfam" id="PF02780">
    <property type="entry name" value="Transketolase_C"/>
    <property type="match status" value="1"/>
</dbReference>
<dbReference type="NCBIfam" id="TIGR00204">
    <property type="entry name" value="dxs"/>
    <property type="match status" value="1"/>
</dbReference>
<dbReference type="InterPro" id="IPR005477">
    <property type="entry name" value="Dxylulose-5-P_synthase"/>
</dbReference>
<feature type="binding site" evidence="11">
    <location>
        <position position="292"/>
    </location>
    <ligand>
        <name>thiamine diphosphate</name>
        <dbReference type="ChEBI" id="CHEBI:58937"/>
    </ligand>
</feature>
<dbReference type="InterPro" id="IPR049557">
    <property type="entry name" value="Transketolase_CS"/>
</dbReference>
<evidence type="ECO:0000256" key="2">
    <source>
        <dbReference type="ARBA" id="ARBA00011081"/>
    </source>
</evidence>
<dbReference type="Gene3D" id="3.40.50.920">
    <property type="match status" value="1"/>
</dbReference>
<protein>
    <recommendedName>
        <fullName evidence="11">1-deoxy-D-xylulose-5-phosphate synthase</fullName>
        <ecNumber evidence="11">2.2.1.7</ecNumber>
    </recommendedName>
    <alternativeName>
        <fullName evidence="11">1-deoxyxylulose-5-phosphate synthase</fullName>
        <shortName evidence="11">DXP synthase</shortName>
        <shortName evidence="11">DXPS</shortName>
    </alternativeName>
</protein>
<accession>A0A364Y7J6</accession>
<dbReference type="InterPro" id="IPR029061">
    <property type="entry name" value="THDP-binding"/>
</dbReference>
<reference evidence="13 14" key="1">
    <citation type="submission" date="2018-06" db="EMBL/GenBank/DDBJ databases">
        <title>Chryseolinea flavus sp. nov., a member of the phylum Bacteroidetes isolated from soil.</title>
        <authorList>
            <person name="Li Y."/>
            <person name="Wang J."/>
        </authorList>
    </citation>
    <scope>NUCLEOTIDE SEQUENCE [LARGE SCALE GENOMIC DNA]</scope>
    <source>
        <strain evidence="13 14">SDU1-6</strain>
    </source>
</reference>
<dbReference type="EMBL" id="QMFY01000001">
    <property type="protein sequence ID" value="RAW03041.1"/>
    <property type="molecule type" value="Genomic_DNA"/>
</dbReference>
<dbReference type="CDD" id="cd07033">
    <property type="entry name" value="TPP_PYR_DXS_TK_like"/>
    <property type="match status" value="1"/>
</dbReference>
<dbReference type="PANTHER" id="PTHR43322">
    <property type="entry name" value="1-D-DEOXYXYLULOSE 5-PHOSPHATE SYNTHASE-RELATED"/>
    <property type="match status" value="1"/>
</dbReference>
<comment type="similarity">
    <text evidence="2 11">Belongs to the transketolase family. DXPS subfamily.</text>
</comment>
<evidence type="ECO:0000256" key="10">
    <source>
        <dbReference type="ARBA" id="ARBA00055605"/>
    </source>
</evidence>
<dbReference type="CDD" id="cd02007">
    <property type="entry name" value="TPP_DXS"/>
    <property type="match status" value="1"/>
</dbReference>
<comment type="subunit">
    <text evidence="3 11">Homodimer.</text>
</comment>
<evidence type="ECO:0000256" key="8">
    <source>
        <dbReference type="ARBA" id="ARBA00023052"/>
    </source>
</evidence>
<dbReference type="InterPro" id="IPR033248">
    <property type="entry name" value="Transketolase_C"/>
</dbReference>
<dbReference type="SUPFAM" id="SSF52518">
    <property type="entry name" value="Thiamin diphosphate-binding fold (THDP-binding)"/>
    <property type="match status" value="2"/>
</dbReference>
<dbReference type="NCBIfam" id="NF003933">
    <property type="entry name" value="PRK05444.2-2"/>
    <property type="match status" value="1"/>
</dbReference>
<feature type="binding site" evidence="11">
    <location>
        <position position="180"/>
    </location>
    <ligand>
        <name>Mg(2+)</name>
        <dbReference type="ChEBI" id="CHEBI:18420"/>
    </ligand>
</feature>
<feature type="binding site" evidence="11">
    <location>
        <begin position="119"/>
        <end position="121"/>
    </location>
    <ligand>
        <name>thiamine diphosphate</name>
        <dbReference type="ChEBI" id="CHEBI:58937"/>
    </ligand>
</feature>
<dbReference type="SUPFAM" id="SSF52922">
    <property type="entry name" value="TK C-terminal domain-like"/>
    <property type="match status" value="1"/>
</dbReference>
<evidence type="ECO:0000256" key="7">
    <source>
        <dbReference type="ARBA" id="ARBA00022977"/>
    </source>
</evidence>
<dbReference type="EC" id="2.2.1.7" evidence="11"/>
<dbReference type="SMART" id="SM00861">
    <property type="entry name" value="Transket_pyr"/>
    <property type="match status" value="1"/>
</dbReference>
<feature type="binding site" evidence="11">
    <location>
        <begin position="152"/>
        <end position="153"/>
    </location>
    <ligand>
        <name>thiamine diphosphate</name>
        <dbReference type="ChEBI" id="CHEBI:58937"/>
    </ligand>
</feature>
<dbReference type="PROSITE" id="PS00802">
    <property type="entry name" value="TRANSKETOLASE_2"/>
    <property type="match status" value="1"/>
</dbReference>
<dbReference type="PANTHER" id="PTHR43322:SF5">
    <property type="entry name" value="1-DEOXY-D-XYLULOSE-5-PHOSPHATE SYNTHASE, CHLOROPLASTIC"/>
    <property type="match status" value="1"/>
</dbReference>
<dbReference type="Pfam" id="PF13292">
    <property type="entry name" value="DXP_synthase_N"/>
    <property type="match status" value="1"/>
</dbReference>
<name>A0A364Y7J6_9BACT</name>
<dbReference type="GO" id="GO:0016114">
    <property type="term" value="P:terpenoid biosynthetic process"/>
    <property type="evidence" value="ECO:0007669"/>
    <property type="project" value="UniProtKB-UniRule"/>
</dbReference>
<dbReference type="PROSITE" id="PS00801">
    <property type="entry name" value="TRANSKETOLASE_1"/>
    <property type="match status" value="1"/>
</dbReference>
<comment type="cofactor">
    <cofactor evidence="11">
        <name>Mg(2+)</name>
        <dbReference type="ChEBI" id="CHEBI:18420"/>
    </cofactor>
    <text evidence="11">Binds 1 Mg(2+) ion per subunit.</text>
</comment>
<keyword evidence="8 11" id="KW-0786">Thiamine pyrophosphate</keyword>
<feature type="binding site" evidence="11">
    <location>
        <position position="180"/>
    </location>
    <ligand>
        <name>thiamine diphosphate</name>
        <dbReference type="ChEBI" id="CHEBI:58937"/>
    </ligand>
</feature>
<keyword evidence="4 11" id="KW-0808">Transferase</keyword>
<dbReference type="FunFam" id="3.40.50.920:FF:000002">
    <property type="entry name" value="1-deoxy-D-xylulose-5-phosphate synthase"/>
    <property type="match status" value="1"/>
</dbReference>
<evidence type="ECO:0000256" key="1">
    <source>
        <dbReference type="ARBA" id="ARBA00004980"/>
    </source>
</evidence>
<evidence type="ECO:0000313" key="14">
    <source>
        <dbReference type="Proteomes" id="UP000251889"/>
    </source>
</evidence>
<sequence>MLITPGKLLANINSPDDLKKLDQAQLVQLCEELRHFIIDNVSVYGGHFGASLGVVELTVALHYVFNTPSDQLVWDVGHQAYGHKILTGRRDQFHTNRVYNGISGFPKRKESDYDAFGVGHSSTSVSAALGMAVASKYKNEENKQHIAVIGDGALTGGIAFEGLNHAGVSDSNVLIILNDNCMSIDPNVGALKDYLTDITTSRTYNKLKDDVWNLLGKLSSFGKSAQEIVSKVENGIKSTLLSQSNLFESLNLRYFGPVDGHDVNHLVNIFNDLKNIKGPKILHCVTVKGKGYGPAEKGNATTWHAPGTFDKITGEIFKKVHEKPQPPKYQDVFGHTLVELARKNDKIVGITPAMPSGSSMNIMMKEMPDRAFDVGIAEQHAVTFSAGLATQGLIPFCNIYSSFMQRAYDQVVHDVCIQNLPVNFCLDRAGFAGADGPTHHGAYDIAFFRCIPNIVIASPMDESELRNLMYTAQLPRTELAFSIRYPRGQGVMAQWQTPMEAITIGTGRKIRDGEELAILTIGHIGNYAVTACEALAERGVDVAHYDMRFVKPLDEEMLHEIFSRFKKVVTIEDGCIQGGFGTAILEFMADHNYQAEIKRLGIPDRIVEHGEQIELHRECGFDPDGIVRTVAEMLERVPSQSR</sequence>
<comment type="pathway">
    <text evidence="1 11">Metabolic intermediate biosynthesis; 1-deoxy-D-xylulose 5-phosphate biosynthesis; 1-deoxy-D-xylulose 5-phosphate from D-glyceraldehyde 3-phosphate and pyruvate: step 1/1.</text>
</comment>
<dbReference type="AlphaFoldDB" id="A0A364Y7J6"/>
<dbReference type="UniPathway" id="UPA00064">
    <property type="reaction ID" value="UER00091"/>
</dbReference>
<dbReference type="GO" id="GO:0000287">
    <property type="term" value="F:magnesium ion binding"/>
    <property type="evidence" value="ECO:0007669"/>
    <property type="project" value="UniProtKB-UniRule"/>
</dbReference>
<comment type="cofactor">
    <cofactor evidence="11">
        <name>thiamine diphosphate</name>
        <dbReference type="ChEBI" id="CHEBI:58937"/>
    </cofactor>
    <text evidence="11">Binds 1 thiamine pyrophosphate per subunit.</text>
</comment>
<evidence type="ECO:0000256" key="5">
    <source>
        <dbReference type="ARBA" id="ARBA00022723"/>
    </source>
</evidence>
<dbReference type="Pfam" id="PF02779">
    <property type="entry name" value="Transket_pyr"/>
    <property type="match status" value="1"/>
</dbReference>
<feature type="binding site" evidence="11">
    <location>
        <position position="378"/>
    </location>
    <ligand>
        <name>thiamine diphosphate</name>
        <dbReference type="ChEBI" id="CHEBI:58937"/>
    </ligand>
</feature>
<dbReference type="GO" id="GO:0008661">
    <property type="term" value="F:1-deoxy-D-xylulose-5-phosphate synthase activity"/>
    <property type="evidence" value="ECO:0007669"/>
    <property type="project" value="UniProtKB-UniRule"/>
</dbReference>
<dbReference type="RefSeq" id="WP_112745255.1">
    <property type="nucleotide sequence ID" value="NZ_QMFY01000001.1"/>
</dbReference>
<gene>
    <name evidence="11 13" type="primary">dxs</name>
    <name evidence="13" type="ORF">DQQ10_02785</name>
</gene>
<keyword evidence="9 11" id="KW-0414">Isoprene biosynthesis</keyword>
<keyword evidence="5 11" id="KW-0479">Metal-binding</keyword>
<evidence type="ECO:0000256" key="11">
    <source>
        <dbReference type="HAMAP-Rule" id="MF_00315"/>
    </source>
</evidence>
<dbReference type="FunFam" id="3.40.50.970:FF:000005">
    <property type="entry name" value="1-deoxy-D-xylulose-5-phosphate synthase"/>
    <property type="match status" value="1"/>
</dbReference>
<dbReference type="InterPro" id="IPR009014">
    <property type="entry name" value="Transketo_C/PFOR_II"/>
</dbReference>
<evidence type="ECO:0000313" key="13">
    <source>
        <dbReference type="EMBL" id="RAW03041.1"/>
    </source>
</evidence>
<feature type="binding site" evidence="11">
    <location>
        <position position="151"/>
    </location>
    <ligand>
        <name>Mg(2+)</name>
        <dbReference type="ChEBI" id="CHEBI:18420"/>
    </ligand>
</feature>
<evidence type="ECO:0000256" key="9">
    <source>
        <dbReference type="ARBA" id="ARBA00023229"/>
    </source>
</evidence>
<dbReference type="GO" id="GO:0005829">
    <property type="term" value="C:cytosol"/>
    <property type="evidence" value="ECO:0007669"/>
    <property type="project" value="TreeGrafter"/>
</dbReference>
<dbReference type="HAMAP" id="MF_00315">
    <property type="entry name" value="DXP_synth"/>
    <property type="match status" value="1"/>
</dbReference>
<comment type="caution">
    <text evidence="13">The sequence shown here is derived from an EMBL/GenBank/DDBJ whole genome shotgun (WGS) entry which is preliminary data.</text>
</comment>
<dbReference type="InterPro" id="IPR005475">
    <property type="entry name" value="Transketolase-like_Pyr-bd"/>
</dbReference>
<keyword evidence="14" id="KW-1185">Reference proteome</keyword>